<dbReference type="Pfam" id="PF06985">
    <property type="entry name" value="HET"/>
    <property type="match status" value="1"/>
</dbReference>
<dbReference type="PANTHER" id="PTHR10622">
    <property type="entry name" value="HET DOMAIN-CONTAINING PROTEIN"/>
    <property type="match status" value="1"/>
</dbReference>
<gene>
    <name evidence="2" type="ORF">FGADI_1956</name>
</gene>
<comment type="caution">
    <text evidence="2">The sequence shown here is derived from an EMBL/GenBank/DDBJ whole genome shotgun (WGS) entry which is preliminary data.</text>
</comment>
<dbReference type="EMBL" id="JABFAI010000041">
    <property type="protein sequence ID" value="KAF4959078.1"/>
    <property type="molecule type" value="Genomic_DNA"/>
</dbReference>
<dbReference type="AlphaFoldDB" id="A0A8H4TJM3"/>
<sequence length="569" mass="64229">MAPQDVIDEFYRYVQNDIPLRVLFVPEMKLVDRFFVQDYYFPQIQHISEEEVEANISRGSDRETAARLLVSNAVQYAIFSHRWLPQDEPTFRDILDGTAKGLGRDKLWKFCEIVRSYEIMFAWSDTCCIDKSSSSELDESIRSMFRWYRNSTTCLVHLAQTTSINDLSSDEWFERGWTLQELLAPIVTKLFNKNWRPLADGPNDKNNDEVLDHLCVASGCPEKSLRGFVPGPFYVAPRMSWAARRKTTRGEDMAYSLMGIFDVTMQTMYGEGAERAFCRLIEKIMISNGNTSVLNWAGKPAVSHSSRAFPSSPRNYLGHPHVNCIRKLDISITSLGLRIPLVLLPLGEPNLLERAGGSHTRVEFSISGDDSREALPSIHQPIIVDILKGWSIKQQKWALGVFNYMPPYGNRATPRPGLRQSSIAYLLSRRETPSSNADHPVVNDDLRFYGWRKVPTATFVRFVVEGIQRDEVIMVLKIVESTQAYKEKTVCLGASATVKSRLNQSFTITMPSSNYRDFASWVGVEHGDNQPEGTVTELNGGSASVGQGVDGRPHPEGMKGTNLVGVKFY</sequence>
<feature type="domain" description="Heterokaryon incompatibility" evidence="1">
    <location>
        <begin position="105"/>
        <end position="163"/>
    </location>
</feature>
<dbReference type="Proteomes" id="UP000604273">
    <property type="component" value="Unassembled WGS sequence"/>
</dbReference>
<reference evidence="2" key="1">
    <citation type="journal article" date="2020" name="BMC Genomics">
        <title>Correction to: Identification and distribution of gene clusters required for synthesis of sphingolipid metabolism inhibitors in diverse species of the filamentous fungus Fusarium.</title>
        <authorList>
            <person name="Kim H.S."/>
            <person name="Lohmar J.M."/>
            <person name="Busman M."/>
            <person name="Brown D.W."/>
            <person name="Naumann T.A."/>
            <person name="Divon H.H."/>
            <person name="Lysoe E."/>
            <person name="Uhlig S."/>
            <person name="Proctor R.H."/>
        </authorList>
    </citation>
    <scope>NUCLEOTIDE SEQUENCE</scope>
    <source>
        <strain evidence="2">NRRL 45417</strain>
    </source>
</reference>
<protein>
    <recommendedName>
        <fullName evidence="1">Heterokaryon incompatibility domain-containing protein</fullName>
    </recommendedName>
</protein>
<keyword evidence="3" id="KW-1185">Reference proteome</keyword>
<dbReference type="PANTHER" id="PTHR10622:SF10">
    <property type="entry name" value="HET DOMAIN-CONTAINING PROTEIN"/>
    <property type="match status" value="1"/>
</dbReference>
<organism evidence="2 3">
    <name type="scientific">Fusarium gaditjirri</name>
    <dbReference type="NCBI Taxonomy" id="282569"/>
    <lineage>
        <taxon>Eukaryota</taxon>
        <taxon>Fungi</taxon>
        <taxon>Dikarya</taxon>
        <taxon>Ascomycota</taxon>
        <taxon>Pezizomycotina</taxon>
        <taxon>Sordariomycetes</taxon>
        <taxon>Hypocreomycetidae</taxon>
        <taxon>Hypocreales</taxon>
        <taxon>Nectriaceae</taxon>
        <taxon>Fusarium</taxon>
        <taxon>Fusarium nisikadoi species complex</taxon>
    </lineage>
</organism>
<proteinExistence type="predicted"/>
<name>A0A8H4TJM3_9HYPO</name>
<accession>A0A8H4TJM3</accession>
<evidence type="ECO:0000313" key="3">
    <source>
        <dbReference type="Proteomes" id="UP000604273"/>
    </source>
</evidence>
<reference evidence="2" key="2">
    <citation type="submission" date="2020-05" db="EMBL/GenBank/DDBJ databases">
        <authorList>
            <person name="Kim H.-S."/>
            <person name="Proctor R.H."/>
            <person name="Brown D.W."/>
        </authorList>
    </citation>
    <scope>NUCLEOTIDE SEQUENCE</scope>
    <source>
        <strain evidence="2">NRRL 45417</strain>
    </source>
</reference>
<dbReference type="InterPro" id="IPR010730">
    <property type="entry name" value="HET"/>
</dbReference>
<evidence type="ECO:0000313" key="2">
    <source>
        <dbReference type="EMBL" id="KAF4959078.1"/>
    </source>
</evidence>
<evidence type="ECO:0000259" key="1">
    <source>
        <dbReference type="Pfam" id="PF06985"/>
    </source>
</evidence>
<dbReference type="OrthoDB" id="5122891at2759"/>